<evidence type="ECO:0000256" key="3">
    <source>
        <dbReference type="ARBA" id="ARBA00022990"/>
    </source>
</evidence>
<dbReference type="InterPro" id="IPR008942">
    <property type="entry name" value="ENTH_VHS"/>
</dbReference>
<dbReference type="Pfam" id="PF04818">
    <property type="entry name" value="CID"/>
    <property type="match status" value="1"/>
</dbReference>
<sequence>MAAGAGAASGDSLESTLERKFRHVTNTMESIQGLSTWCIDNKKYHSLIVRHWMKSVRKADASHRLNLFYLANDVIQNCKRKNAIVYRTAFAEVLRDAFMLVNLDGDHKVIKSVERILSIWEDRGVYSGTLISELKNSLVKEESPPETPVEQKTPVESKADLQSKIVAEFVALTDELFKYKRSMEEVDLREKQLAAMRVDICSSQTLRKLKDKAGGKKFSKDFEEGSAQLQEFIKFLGNHCKNGPPLIQALSNADIFYEMQYKEVKIVANAYQTFANRVSHMKRKLDALKATLPDLDESPIPSPSADAPSPTGSESPFHGLGMANPDPDLDGSAMDDEAEPPAPSPLSSPGGSPKNVESLGDVDNRIVEDMDLSDEEVDGGGIIGEPMIRGFNSISLVSLASQTYFSPVEEQLQRPPNRQVSTPIPAKTGQSVAAKQSVTQSAPSVPDSAAAVDGIDLAKIDSILNSLSSVIKNTGESAESPPPAAAPADVTVNTTPVASVAPQDASSLVNLLSKVDMSPADLLNALSKVQGPGSLDGITSLLSSPTANDSSHIGKVAATPSSETASAAPSQSPSLPSVAPVPSRSSSTVRQSTDSQAPPKTSNPASALVQALHRDMELTTEPEPSLFPESLESKIHNFLQGNSAFNAFDLNFSEHSVQGGDNLSPVTGADNQDGTPVRDEGGGTPTQDEIMDKPVVAPFTSTTTNQPSIGETFETAPAAFQNISQQNPNNPQQHAHLQPAMAQNGQLYQHYPYGNHDMSEQGITAPAAHYQQISAQTGGPVAGEKSLGSSNITQTVERFQMARDRGWYGDSYPQGSSQQLGGYNAPRGAEDNKTSGPYPYQGEQTQEMASQQGTTVSSGYFSSNLPPVPDLPPPPRGFEIPPCVTSSAMIPQEQQQQQQQLRTDTDEVIGARVDSVISGMVVHDHQHKSMFHPDEPQFDLGRPRPPHPNDLHPYPHPDNLQYQDELRHHNAHFFQDGPHHRPDGPYRQPGSPLHHYPRVRGHLTPPLSPSEDPYFSHDFQRHGPPPRHYAPRRPPPHLEIRHPGLRPPHRPPHPMHHPHPRGPPRAPFPRFLGPEPRLRGKRPGPRGGGNAGPMFAPKRPFPPPRY</sequence>
<feature type="compositionally biased region" description="Polar residues" evidence="6">
    <location>
        <begin position="540"/>
        <end position="551"/>
    </location>
</feature>
<evidence type="ECO:0000259" key="7">
    <source>
        <dbReference type="PROSITE" id="PS51391"/>
    </source>
</evidence>
<feature type="region of interest" description="Disordered" evidence="6">
    <location>
        <begin position="807"/>
        <end position="881"/>
    </location>
</feature>
<dbReference type="Gene3D" id="1.25.40.90">
    <property type="match status" value="1"/>
</dbReference>
<comment type="subunit">
    <text evidence="4">Associates with the RNA polymerase II complex.</text>
</comment>
<evidence type="ECO:0000256" key="4">
    <source>
        <dbReference type="ARBA" id="ARBA00062892"/>
    </source>
</evidence>
<evidence type="ECO:0000313" key="8">
    <source>
        <dbReference type="Ensembl" id="ENSMMOP00000020798.1"/>
    </source>
</evidence>
<dbReference type="Ensembl" id="ENSMMOT00000021144.1">
    <property type="protein sequence ID" value="ENSMMOP00000020798.1"/>
    <property type="gene ID" value="ENSMMOG00000015811.1"/>
</dbReference>
<organism evidence="8 9">
    <name type="scientific">Mola mola</name>
    <name type="common">Ocean sunfish</name>
    <name type="synonym">Tetraodon mola</name>
    <dbReference type="NCBI Taxonomy" id="94237"/>
    <lineage>
        <taxon>Eukaryota</taxon>
        <taxon>Metazoa</taxon>
        <taxon>Chordata</taxon>
        <taxon>Craniata</taxon>
        <taxon>Vertebrata</taxon>
        <taxon>Euteleostomi</taxon>
        <taxon>Actinopterygii</taxon>
        <taxon>Neopterygii</taxon>
        <taxon>Teleostei</taxon>
        <taxon>Neoteleostei</taxon>
        <taxon>Acanthomorphata</taxon>
        <taxon>Eupercaria</taxon>
        <taxon>Tetraodontiformes</taxon>
        <taxon>Molidae</taxon>
        <taxon>Mola</taxon>
    </lineage>
</organism>
<evidence type="ECO:0000256" key="2">
    <source>
        <dbReference type="ARBA" id="ARBA00022553"/>
    </source>
</evidence>
<reference evidence="8" key="2">
    <citation type="submission" date="2025-09" db="UniProtKB">
        <authorList>
            <consortium name="Ensembl"/>
        </authorList>
    </citation>
    <scope>IDENTIFICATION</scope>
</reference>
<reference evidence="8" key="1">
    <citation type="submission" date="2025-08" db="UniProtKB">
        <authorList>
            <consortium name="Ensembl"/>
        </authorList>
    </citation>
    <scope>IDENTIFICATION</scope>
</reference>
<dbReference type="FunFam" id="1.25.40.90:FF:000020">
    <property type="entry name" value="regulation of nuclear pre-mRNA domain-containing protein 2 isoform X1"/>
    <property type="match status" value="1"/>
</dbReference>
<dbReference type="Proteomes" id="UP000261620">
    <property type="component" value="Unplaced"/>
</dbReference>
<feature type="compositionally biased region" description="Polar residues" evidence="6">
    <location>
        <begin position="594"/>
        <end position="605"/>
    </location>
</feature>
<dbReference type="GO" id="GO:0031124">
    <property type="term" value="P:mRNA 3'-end processing"/>
    <property type="evidence" value="ECO:0007669"/>
    <property type="project" value="TreeGrafter"/>
</dbReference>
<feature type="compositionally biased region" description="Pro residues" evidence="6">
    <location>
        <begin position="866"/>
        <end position="876"/>
    </location>
</feature>
<dbReference type="PANTHER" id="PTHR12460:SF40">
    <property type="entry name" value="REGULATION OF NUCLEAR PRE-MRNA DOMAIN-CONTAINING PROTEIN 2"/>
    <property type="match status" value="1"/>
</dbReference>
<evidence type="ECO:0000256" key="5">
    <source>
        <dbReference type="ARBA" id="ARBA00067342"/>
    </source>
</evidence>
<dbReference type="SUPFAM" id="SSF48464">
    <property type="entry name" value="ENTH/VHS domain"/>
    <property type="match status" value="1"/>
</dbReference>
<keyword evidence="2" id="KW-0597">Phosphoprotein</keyword>
<keyword evidence="9" id="KW-1185">Reference proteome</keyword>
<feature type="compositionally biased region" description="Polar residues" evidence="6">
    <location>
        <begin position="842"/>
        <end position="864"/>
    </location>
</feature>
<evidence type="ECO:0000256" key="1">
    <source>
        <dbReference type="ARBA" id="ARBA00022481"/>
    </source>
</evidence>
<feature type="region of interest" description="Disordered" evidence="6">
    <location>
        <begin position="930"/>
        <end position="951"/>
    </location>
</feature>
<dbReference type="PANTHER" id="PTHR12460">
    <property type="entry name" value="CYCLIN-DEPENDENT KINASE INHIBITOR-RELATED PROTEIN"/>
    <property type="match status" value="1"/>
</dbReference>
<evidence type="ECO:0000313" key="9">
    <source>
        <dbReference type="Proteomes" id="UP000261620"/>
    </source>
</evidence>
<feature type="compositionally biased region" description="Low complexity" evidence="6">
    <location>
        <begin position="556"/>
        <end position="593"/>
    </location>
</feature>
<feature type="region of interest" description="Disordered" evidence="6">
    <location>
        <begin position="540"/>
        <end position="605"/>
    </location>
</feature>
<dbReference type="GO" id="GO:0000993">
    <property type="term" value="F:RNA polymerase II complex binding"/>
    <property type="evidence" value="ECO:0007669"/>
    <property type="project" value="TreeGrafter"/>
</dbReference>
<feature type="region of interest" description="Disordered" evidence="6">
    <location>
        <begin position="292"/>
        <end position="359"/>
    </location>
</feature>
<keyword evidence="3" id="KW-0007">Acetylation</keyword>
<evidence type="ECO:0000256" key="6">
    <source>
        <dbReference type="SAM" id="MobiDB-lite"/>
    </source>
</evidence>
<dbReference type="Gene3D" id="6.10.250.2560">
    <property type="match status" value="1"/>
</dbReference>
<name>A0A3Q3WRR4_MOLML</name>
<feature type="region of interest" description="Disordered" evidence="6">
    <location>
        <begin position="409"/>
        <end position="431"/>
    </location>
</feature>
<feature type="compositionally biased region" description="Basic residues" evidence="6">
    <location>
        <begin position="1043"/>
        <end position="1062"/>
    </location>
</feature>
<feature type="compositionally biased region" description="Polar residues" evidence="6">
    <location>
        <begin position="414"/>
        <end position="431"/>
    </location>
</feature>
<feature type="compositionally biased region" description="Acidic residues" evidence="6">
    <location>
        <begin position="327"/>
        <end position="339"/>
    </location>
</feature>
<feature type="region of interest" description="Disordered" evidence="6">
    <location>
        <begin position="659"/>
        <end position="690"/>
    </location>
</feature>
<accession>A0A3Q3WRR4</accession>
<keyword evidence="1" id="KW-0488">Methylation</keyword>
<dbReference type="PROSITE" id="PS51391">
    <property type="entry name" value="CID"/>
    <property type="match status" value="1"/>
</dbReference>
<feature type="compositionally biased region" description="Low complexity" evidence="6">
    <location>
        <begin position="303"/>
        <end position="313"/>
    </location>
</feature>
<feature type="region of interest" description="Disordered" evidence="6">
    <location>
        <begin position="973"/>
        <end position="1106"/>
    </location>
</feature>
<feature type="domain" description="CID" evidence="7">
    <location>
        <begin position="9"/>
        <end position="142"/>
    </location>
</feature>
<proteinExistence type="predicted"/>
<dbReference type="InterPro" id="IPR006569">
    <property type="entry name" value="CID_dom"/>
</dbReference>
<dbReference type="STRING" id="94237.ENSMMOP00000020798"/>
<protein>
    <recommendedName>
        <fullName evidence="5">Regulation of nuclear pre-mRNA domain-containing protein 2</fullName>
    </recommendedName>
</protein>
<feature type="compositionally biased region" description="Polar residues" evidence="6">
    <location>
        <begin position="659"/>
        <end position="674"/>
    </location>
</feature>
<dbReference type="SMART" id="SM00582">
    <property type="entry name" value="RPR"/>
    <property type="match status" value="1"/>
</dbReference>
<dbReference type="AlphaFoldDB" id="A0A3Q3WRR4"/>
<dbReference type="OMA" id="HDHQHKS"/>